<name>A0A327VYI0_9BACT</name>
<reference evidence="1 2" key="1">
    <citation type="submission" date="2018-06" db="EMBL/GenBank/DDBJ databases">
        <title>Genomic Encyclopedia of Archaeal and Bacterial Type Strains, Phase II (KMG-II): from individual species to whole genera.</title>
        <authorList>
            <person name="Goeker M."/>
        </authorList>
    </citation>
    <scope>NUCLEOTIDE SEQUENCE [LARGE SCALE GENOMIC DNA]</scope>
    <source>
        <strain evidence="1 2">DSM 29821</strain>
    </source>
</reference>
<proteinExistence type="predicted"/>
<gene>
    <name evidence="1" type="ORF">CLV59_105358</name>
</gene>
<dbReference type="EMBL" id="QLMA01000005">
    <property type="protein sequence ID" value="RAJ80250.1"/>
    <property type="molecule type" value="Genomic_DNA"/>
</dbReference>
<evidence type="ECO:0000313" key="1">
    <source>
        <dbReference type="EMBL" id="RAJ80250.1"/>
    </source>
</evidence>
<protein>
    <submittedName>
        <fullName evidence="1">Uncharacterized protein</fullName>
    </submittedName>
</protein>
<sequence>MYTTEKQGLRTKKAKSKSIEAKCNLAKGRLINWVLQE</sequence>
<accession>A0A327VYI0</accession>
<comment type="caution">
    <text evidence="1">The sequence shown here is derived from an EMBL/GenBank/DDBJ whole genome shotgun (WGS) entry which is preliminary data.</text>
</comment>
<organism evidence="1 2">
    <name type="scientific">Chitinophaga dinghuensis</name>
    <dbReference type="NCBI Taxonomy" id="1539050"/>
    <lineage>
        <taxon>Bacteria</taxon>
        <taxon>Pseudomonadati</taxon>
        <taxon>Bacteroidota</taxon>
        <taxon>Chitinophagia</taxon>
        <taxon>Chitinophagales</taxon>
        <taxon>Chitinophagaceae</taxon>
        <taxon>Chitinophaga</taxon>
    </lineage>
</organism>
<evidence type="ECO:0000313" key="2">
    <source>
        <dbReference type="Proteomes" id="UP000249819"/>
    </source>
</evidence>
<dbReference type="Proteomes" id="UP000249819">
    <property type="component" value="Unassembled WGS sequence"/>
</dbReference>
<dbReference type="AlphaFoldDB" id="A0A327VYI0"/>
<keyword evidence="2" id="KW-1185">Reference proteome</keyword>